<gene>
    <name evidence="2" type="ORF">EFA69_16255</name>
</gene>
<feature type="domain" description="DUF5675" evidence="1">
    <location>
        <begin position="8"/>
        <end position="127"/>
    </location>
</feature>
<evidence type="ECO:0000313" key="2">
    <source>
        <dbReference type="EMBL" id="RNI27670.1"/>
    </source>
</evidence>
<evidence type="ECO:0000313" key="3">
    <source>
        <dbReference type="Proteomes" id="UP000271010"/>
    </source>
</evidence>
<dbReference type="RefSeq" id="WP_123134138.1">
    <property type="nucleotide sequence ID" value="NZ_RJJE01000017.1"/>
</dbReference>
<proteinExistence type="predicted"/>
<dbReference type="AlphaFoldDB" id="A0A3M9MQ83"/>
<evidence type="ECO:0000259" key="1">
    <source>
        <dbReference type="Pfam" id="PF18925"/>
    </source>
</evidence>
<organism evidence="2 3">
    <name type="scientific">Rufibacter immobilis</name>
    <dbReference type="NCBI Taxonomy" id="1348778"/>
    <lineage>
        <taxon>Bacteria</taxon>
        <taxon>Pseudomonadati</taxon>
        <taxon>Bacteroidota</taxon>
        <taxon>Cytophagia</taxon>
        <taxon>Cytophagales</taxon>
        <taxon>Hymenobacteraceae</taxon>
        <taxon>Rufibacter</taxon>
    </lineage>
</organism>
<sequence>MQKPLITVSRILYNNDASVSTFTVNGKGVSGFGVEDERRNTKKKGETCIPEGTYELGFHKSPKFSGKYGHDMIHIKNVPGFEYILIHPGNTDDDTEGCYIPGTSIGMLNNQVAVLTSTALYKKLYAAAAPEIKKGGAKIQFINLFPLAAL</sequence>
<comment type="caution">
    <text evidence="2">The sequence shown here is derived from an EMBL/GenBank/DDBJ whole genome shotgun (WGS) entry which is preliminary data.</text>
</comment>
<dbReference type="InterPro" id="IPR043732">
    <property type="entry name" value="DUF5675"/>
</dbReference>
<dbReference type="OrthoDB" id="1036575at2"/>
<accession>A0A3M9MQ83</accession>
<dbReference type="Pfam" id="PF18925">
    <property type="entry name" value="DUF5675"/>
    <property type="match status" value="1"/>
</dbReference>
<name>A0A3M9MQ83_9BACT</name>
<dbReference type="Proteomes" id="UP000271010">
    <property type="component" value="Unassembled WGS sequence"/>
</dbReference>
<reference evidence="2 3" key="1">
    <citation type="submission" date="2018-11" db="EMBL/GenBank/DDBJ databases">
        <title>Rufibacter latericius sp. nov., isolated from water in Baiyang Lake.</title>
        <authorList>
            <person name="Yang Y."/>
        </authorList>
    </citation>
    <scope>NUCLEOTIDE SEQUENCE [LARGE SCALE GENOMIC DNA]</scope>
    <source>
        <strain evidence="2 3">MCC P1</strain>
    </source>
</reference>
<dbReference type="EMBL" id="RJJE01000017">
    <property type="protein sequence ID" value="RNI27670.1"/>
    <property type="molecule type" value="Genomic_DNA"/>
</dbReference>
<protein>
    <recommendedName>
        <fullName evidence="1">DUF5675 domain-containing protein</fullName>
    </recommendedName>
</protein>
<keyword evidence="3" id="KW-1185">Reference proteome</keyword>